<feature type="region of interest" description="Disordered" evidence="1">
    <location>
        <begin position="35"/>
        <end position="67"/>
    </location>
</feature>
<sequence>MPQDFWGNAVFSVTPTILVGLLFWFIMRALVRSDRSERTAQSRAENEARARIEAQERERMRQAAERS</sequence>
<keyword evidence="2" id="KW-0472">Membrane</keyword>
<organism evidence="3 4">
    <name type="scientific">Arenivirga flava</name>
    <dbReference type="NCBI Taxonomy" id="1930060"/>
    <lineage>
        <taxon>Bacteria</taxon>
        <taxon>Bacillati</taxon>
        <taxon>Actinomycetota</taxon>
        <taxon>Actinomycetes</taxon>
        <taxon>Micrococcales</taxon>
        <taxon>Microbacteriaceae</taxon>
        <taxon>Arenivirga</taxon>
    </lineage>
</organism>
<gene>
    <name evidence="3" type="ORF">GCM10025874_18670</name>
</gene>
<evidence type="ECO:0000256" key="1">
    <source>
        <dbReference type="SAM" id="MobiDB-lite"/>
    </source>
</evidence>
<keyword evidence="2" id="KW-0812">Transmembrane</keyword>
<evidence type="ECO:0000313" key="4">
    <source>
        <dbReference type="Proteomes" id="UP001157160"/>
    </source>
</evidence>
<dbReference type="RefSeq" id="WP_284231929.1">
    <property type="nucleotide sequence ID" value="NZ_BSUL01000001.1"/>
</dbReference>
<dbReference type="AlphaFoldDB" id="A0AA37UE79"/>
<evidence type="ECO:0000256" key="2">
    <source>
        <dbReference type="SAM" id="Phobius"/>
    </source>
</evidence>
<keyword evidence="4" id="KW-1185">Reference proteome</keyword>
<protein>
    <submittedName>
        <fullName evidence="3">Uncharacterized protein</fullName>
    </submittedName>
</protein>
<reference evidence="3 4" key="1">
    <citation type="journal article" date="2014" name="Int. J. Syst. Evol. Microbiol.">
        <title>Complete genome sequence of Corynebacterium casei LMG S-19264T (=DSM 44701T), isolated from a smear-ripened cheese.</title>
        <authorList>
            <consortium name="US DOE Joint Genome Institute (JGI-PGF)"/>
            <person name="Walter F."/>
            <person name="Albersmeier A."/>
            <person name="Kalinowski J."/>
            <person name="Ruckert C."/>
        </authorList>
    </citation>
    <scope>NUCLEOTIDE SEQUENCE [LARGE SCALE GENOMIC DNA]</scope>
    <source>
        <strain evidence="3 4">NBRC 112289</strain>
    </source>
</reference>
<proteinExistence type="predicted"/>
<comment type="caution">
    <text evidence="3">The sequence shown here is derived from an EMBL/GenBank/DDBJ whole genome shotgun (WGS) entry which is preliminary data.</text>
</comment>
<evidence type="ECO:0000313" key="3">
    <source>
        <dbReference type="EMBL" id="GMA28614.1"/>
    </source>
</evidence>
<dbReference type="EMBL" id="BSUL01000001">
    <property type="protein sequence ID" value="GMA28614.1"/>
    <property type="molecule type" value="Genomic_DNA"/>
</dbReference>
<accession>A0AA37UE79</accession>
<name>A0AA37UE79_9MICO</name>
<keyword evidence="2" id="KW-1133">Transmembrane helix</keyword>
<dbReference type="Proteomes" id="UP001157160">
    <property type="component" value="Unassembled WGS sequence"/>
</dbReference>
<feature type="transmembrane region" description="Helical" evidence="2">
    <location>
        <begin position="6"/>
        <end position="26"/>
    </location>
</feature>